<protein>
    <submittedName>
        <fullName evidence="1">Uncharacterized protein</fullName>
    </submittedName>
</protein>
<sequence>MEDIGSKDGFQLRGRKRCMEWYSANNEHLYYNTHFVLSVSHKHSLRQVVSLTAVAVTTGYVREAPFRIGGTRRISGVCFILSTSFRLQLISRLLGFAAVTCSFPFEAKCAM</sequence>
<organism evidence="1 2">
    <name type="scientific">Araneus ventricosus</name>
    <name type="common">Orbweaver spider</name>
    <name type="synonym">Epeira ventricosa</name>
    <dbReference type="NCBI Taxonomy" id="182803"/>
    <lineage>
        <taxon>Eukaryota</taxon>
        <taxon>Metazoa</taxon>
        <taxon>Ecdysozoa</taxon>
        <taxon>Arthropoda</taxon>
        <taxon>Chelicerata</taxon>
        <taxon>Arachnida</taxon>
        <taxon>Araneae</taxon>
        <taxon>Araneomorphae</taxon>
        <taxon>Entelegynae</taxon>
        <taxon>Araneoidea</taxon>
        <taxon>Araneidae</taxon>
        <taxon>Araneus</taxon>
    </lineage>
</organism>
<dbReference type="EMBL" id="BGPR01038363">
    <property type="protein sequence ID" value="GBO14200.1"/>
    <property type="molecule type" value="Genomic_DNA"/>
</dbReference>
<dbReference type="Proteomes" id="UP000499080">
    <property type="component" value="Unassembled WGS sequence"/>
</dbReference>
<accession>A0A4Y2URL8</accession>
<gene>
    <name evidence="1" type="ORF">AVEN_86776_1</name>
</gene>
<evidence type="ECO:0000313" key="1">
    <source>
        <dbReference type="EMBL" id="GBO14200.1"/>
    </source>
</evidence>
<proteinExistence type="predicted"/>
<name>A0A4Y2URL8_ARAVE</name>
<evidence type="ECO:0000313" key="2">
    <source>
        <dbReference type="Proteomes" id="UP000499080"/>
    </source>
</evidence>
<reference evidence="1 2" key="1">
    <citation type="journal article" date="2019" name="Sci. Rep.">
        <title>Orb-weaving spider Araneus ventricosus genome elucidates the spidroin gene catalogue.</title>
        <authorList>
            <person name="Kono N."/>
            <person name="Nakamura H."/>
            <person name="Ohtoshi R."/>
            <person name="Moran D.A.P."/>
            <person name="Shinohara A."/>
            <person name="Yoshida Y."/>
            <person name="Fujiwara M."/>
            <person name="Mori M."/>
            <person name="Tomita M."/>
            <person name="Arakawa K."/>
        </authorList>
    </citation>
    <scope>NUCLEOTIDE SEQUENCE [LARGE SCALE GENOMIC DNA]</scope>
</reference>
<comment type="caution">
    <text evidence="1">The sequence shown here is derived from an EMBL/GenBank/DDBJ whole genome shotgun (WGS) entry which is preliminary data.</text>
</comment>
<keyword evidence="2" id="KW-1185">Reference proteome</keyword>
<dbReference type="AlphaFoldDB" id="A0A4Y2URL8"/>